<dbReference type="EMBL" id="KZ825998">
    <property type="protein sequence ID" value="PYH90088.1"/>
    <property type="molecule type" value="Genomic_DNA"/>
</dbReference>
<keyword evidence="2" id="KW-1185">Reference proteome</keyword>
<protein>
    <submittedName>
        <fullName evidence="1">Uncharacterized protein</fullName>
    </submittedName>
</protein>
<gene>
    <name evidence="1" type="ORF">BO71DRAFT_91449</name>
</gene>
<reference evidence="1 2" key="1">
    <citation type="submission" date="2018-02" db="EMBL/GenBank/DDBJ databases">
        <title>The genomes of Aspergillus section Nigri reveals drivers in fungal speciation.</title>
        <authorList>
            <consortium name="DOE Joint Genome Institute"/>
            <person name="Vesth T.C."/>
            <person name="Nybo J."/>
            <person name="Theobald S."/>
            <person name="Brandl J."/>
            <person name="Frisvad J.C."/>
            <person name="Nielsen K.F."/>
            <person name="Lyhne E.K."/>
            <person name="Kogle M.E."/>
            <person name="Kuo A."/>
            <person name="Riley R."/>
            <person name="Clum A."/>
            <person name="Nolan M."/>
            <person name="Lipzen A."/>
            <person name="Salamov A."/>
            <person name="Henrissat B."/>
            <person name="Wiebenga A."/>
            <person name="De vries R.P."/>
            <person name="Grigoriev I.V."/>
            <person name="Mortensen U.H."/>
            <person name="Andersen M.R."/>
            <person name="Baker S.E."/>
        </authorList>
    </citation>
    <scope>NUCLEOTIDE SEQUENCE [LARGE SCALE GENOMIC DNA]</scope>
    <source>
        <strain evidence="1 2">CBS 707.79</strain>
    </source>
</reference>
<proteinExistence type="predicted"/>
<organism evidence="1 2">
    <name type="scientific">Aspergillus ellipticus CBS 707.79</name>
    <dbReference type="NCBI Taxonomy" id="1448320"/>
    <lineage>
        <taxon>Eukaryota</taxon>
        <taxon>Fungi</taxon>
        <taxon>Dikarya</taxon>
        <taxon>Ascomycota</taxon>
        <taxon>Pezizomycotina</taxon>
        <taxon>Eurotiomycetes</taxon>
        <taxon>Eurotiomycetidae</taxon>
        <taxon>Eurotiales</taxon>
        <taxon>Aspergillaceae</taxon>
        <taxon>Aspergillus</taxon>
        <taxon>Aspergillus subgen. Circumdati</taxon>
    </lineage>
</organism>
<accession>A0A319DPT2</accession>
<name>A0A319DPT2_9EURO</name>
<sequence length="103" mass="11182">MGFIRPLEVPAWDERIRCARRNSPVIRSRPALLSPTVELGGNCFPLRTRWIGQRRRHGWYLFLGALGLKGLEGLTAAGVMGNDSMGEGGHSLGAPPLPGFLSS</sequence>
<dbReference type="AlphaFoldDB" id="A0A319DPT2"/>
<evidence type="ECO:0000313" key="1">
    <source>
        <dbReference type="EMBL" id="PYH90088.1"/>
    </source>
</evidence>
<evidence type="ECO:0000313" key="2">
    <source>
        <dbReference type="Proteomes" id="UP000247810"/>
    </source>
</evidence>
<dbReference type="VEuPathDB" id="FungiDB:BO71DRAFT_91449"/>
<dbReference type="Proteomes" id="UP000247810">
    <property type="component" value="Unassembled WGS sequence"/>
</dbReference>